<dbReference type="InterPro" id="IPR007569">
    <property type="entry name" value="DUF559"/>
</dbReference>
<feature type="domain" description="DUF559" evidence="2">
    <location>
        <begin position="41"/>
        <end position="141"/>
    </location>
</feature>
<feature type="compositionally biased region" description="Basic and acidic residues" evidence="1">
    <location>
        <begin position="1"/>
        <end position="10"/>
    </location>
</feature>
<reference evidence="3 4" key="1">
    <citation type="submission" date="2021-05" db="EMBL/GenBank/DDBJ databases">
        <title>Croceibacterium sp. LX-88 genome sequence.</title>
        <authorList>
            <person name="Luo X."/>
        </authorList>
    </citation>
    <scope>NUCLEOTIDE SEQUENCE [LARGE SCALE GENOMIC DNA]</scope>
    <source>
        <strain evidence="3 4">LX-88</strain>
    </source>
</reference>
<evidence type="ECO:0000313" key="4">
    <source>
        <dbReference type="Proteomes" id="UP000811255"/>
    </source>
</evidence>
<organism evidence="3 4">
    <name type="scientific">Croceibacterium selenioxidans</name>
    <dbReference type="NCBI Taxonomy" id="2838833"/>
    <lineage>
        <taxon>Bacteria</taxon>
        <taxon>Pseudomonadati</taxon>
        <taxon>Pseudomonadota</taxon>
        <taxon>Alphaproteobacteria</taxon>
        <taxon>Sphingomonadales</taxon>
        <taxon>Erythrobacteraceae</taxon>
        <taxon>Croceibacterium</taxon>
    </lineage>
</organism>
<sequence length="164" mass="17958">MVGGSVDEKNGGAVLPPQHGEGDRAKRGGGGSRPAQRPVVYNARKLRRGMTIPERLLWRALRQRPQGIKFRRQHPIGPYIADFCCLQARLVIEVDGFVHDTAGRAERDARREKYIEENGFRVVRISAARVIADAVDTAARIDALAEGPLHQPSAGPPPRAGEVN</sequence>
<dbReference type="SUPFAM" id="SSF52980">
    <property type="entry name" value="Restriction endonuclease-like"/>
    <property type="match status" value="1"/>
</dbReference>
<dbReference type="PANTHER" id="PTHR38590:SF1">
    <property type="entry name" value="BLL0828 PROTEIN"/>
    <property type="match status" value="1"/>
</dbReference>
<dbReference type="Proteomes" id="UP000811255">
    <property type="component" value="Unassembled WGS sequence"/>
</dbReference>
<name>A0ABS5W450_9SPHN</name>
<dbReference type="Gene3D" id="3.40.960.10">
    <property type="entry name" value="VSR Endonuclease"/>
    <property type="match status" value="1"/>
</dbReference>
<proteinExistence type="predicted"/>
<dbReference type="Pfam" id="PF04480">
    <property type="entry name" value="DUF559"/>
    <property type="match status" value="1"/>
</dbReference>
<protein>
    <submittedName>
        <fullName evidence="3">DUF559 domain-containing protein</fullName>
    </submittedName>
</protein>
<keyword evidence="4" id="KW-1185">Reference proteome</keyword>
<feature type="region of interest" description="Disordered" evidence="1">
    <location>
        <begin position="1"/>
        <end position="37"/>
    </location>
</feature>
<dbReference type="RefSeq" id="WP_214535598.1">
    <property type="nucleotide sequence ID" value="NZ_JAHFVK010000001.1"/>
</dbReference>
<evidence type="ECO:0000256" key="1">
    <source>
        <dbReference type="SAM" id="MobiDB-lite"/>
    </source>
</evidence>
<dbReference type="PANTHER" id="PTHR38590">
    <property type="entry name" value="BLL0828 PROTEIN"/>
    <property type="match status" value="1"/>
</dbReference>
<gene>
    <name evidence="3" type="ORF">KK137_07980</name>
</gene>
<evidence type="ECO:0000313" key="3">
    <source>
        <dbReference type="EMBL" id="MBT2134266.1"/>
    </source>
</evidence>
<accession>A0ABS5W450</accession>
<dbReference type="CDD" id="cd01038">
    <property type="entry name" value="Endonuclease_DUF559"/>
    <property type="match status" value="1"/>
</dbReference>
<dbReference type="InterPro" id="IPR011335">
    <property type="entry name" value="Restrct_endonuc-II-like"/>
</dbReference>
<evidence type="ECO:0000259" key="2">
    <source>
        <dbReference type="Pfam" id="PF04480"/>
    </source>
</evidence>
<comment type="caution">
    <text evidence="3">The sequence shown here is derived from an EMBL/GenBank/DDBJ whole genome shotgun (WGS) entry which is preliminary data.</text>
</comment>
<dbReference type="EMBL" id="JAHFVK010000001">
    <property type="protein sequence ID" value="MBT2134266.1"/>
    <property type="molecule type" value="Genomic_DNA"/>
</dbReference>
<dbReference type="InterPro" id="IPR047216">
    <property type="entry name" value="Endonuclease_DUF559_bact"/>
</dbReference>